<sequence length="178" mass="19738">MEGRWSSMGTAEWFPHQQLFLLSAPLPFRRRARGSPGLEEERRRRRRRALITDAQWGPMAVAPTDGHLGASLTPTLRQNKSGKEKCIIFLRECQMVPSLLQLVRRGCDHLDAASQSCEILQSPLPCEDFTYYATERSICSGRHLPKSPPTATTTTSSTTTTAITASPPSNQPLCLSAK</sequence>
<comment type="caution">
    <text evidence="2">The sequence shown here is derived from an EMBL/GenBank/DDBJ whole genome shotgun (WGS) entry which is preliminary data.</text>
</comment>
<feature type="region of interest" description="Disordered" evidence="1">
    <location>
        <begin position="143"/>
        <end position="178"/>
    </location>
</feature>
<accession>A0A6G0IMZ8</accession>
<dbReference type="AlphaFoldDB" id="A0A6G0IMZ8"/>
<proteinExistence type="predicted"/>
<organism evidence="2 3">
    <name type="scientific">Larimichthys crocea</name>
    <name type="common">Large yellow croaker</name>
    <name type="synonym">Pseudosciaena crocea</name>
    <dbReference type="NCBI Taxonomy" id="215358"/>
    <lineage>
        <taxon>Eukaryota</taxon>
        <taxon>Metazoa</taxon>
        <taxon>Chordata</taxon>
        <taxon>Craniata</taxon>
        <taxon>Vertebrata</taxon>
        <taxon>Euteleostomi</taxon>
        <taxon>Actinopterygii</taxon>
        <taxon>Neopterygii</taxon>
        <taxon>Teleostei</taxon>
        <taxon>Neoteleostei</taxon>
        <taxon>Acanthomorphata</taxon>
        <taxon>Eupercaria</taxon>
        <taxon>Sciaenidae</taxon>
        <taxon>Larimichthys</taxon>
    </lineage>
</organism>
<name>A0A6G0IMZ8_LARCR</name>
<evidence type="ECO:0000313" key="3">
    <source>
        <dbReference type="Proteomes" id="UP000424527"/>
    </source>
</evidence>
<gene>
    <name evidence="2" type="ORF">D5F01_LYC07988</name>
</gene>
<reference evidence="2 3" key="1">
    <citation type="submission" date="2019-07" db="EMBL/GenBank/DDBJ databases">
        <title>Chromosome genome assembly for large yellow croaker.</title>
        <authorList>
            <person name="Xiao S."/>
        </authorList>
    </citation>
    <scope>NUCLEOTIDE SEQUENCE [LARGE SCALE GENOMIC DNA]</scope>
    <source>
        <strain evidence="2">JMULYC20181020</strain>
        <tissue evidence="2">Muscle</tissue>
    </source>
</reference>
<evidence type="ECO:0000256" key="1">
    <source>
        <dbReference type="SAM" id="MobiDB-lite"/>
    </source>
</evidence>
<protein>
    <submittedName>
        <fullName evidence="2">Uncharacterized protein</fullName>
    </submittedName>
</protein>
<dbReference type="EMBL" id="REGW02000008">
    <property type="protein sequence ID" value="KAE8292895.1"/>
    <property type="molecule type" value="Genomic_DNA"/>
</dbReference>
<feature type="compositionally biased region" description="Low complexity" evidence="1">
    <location>
        <begin position="149"/>
        <end position="168"/>
    </location>
</feature>
<keyword evidence="3" id="KW-1185">Reference proteome</keyword>
<dbReference type="Proteomes" id="UP000424527">
    <property type="component" value="Unassembled WGS sequence"/>
</dbReference>
<evidence type="ECO:0000313" key="2">
    <source>
        <dbReference type="EMBL" id="KAE8292895.1"/>
    </source>
</evidence>